<dbReference type="AlphaFoldDB" id="A0A9D1DYR8"/>
<comment type="caution">
    <text evidence="6">The sequence shown here is derived from an EMBL/GenBank/DDBJ whole genome shotgun (WGS) entry which is preliminary data.</text>
</comment>
<dbReference type="Gene3D" id="3.40.50.2300">
    <property type="match status" value="2"/>
</dbReference>
<dbReference type="CDD" id="cd01392">
    <property type="entry name" value="HTH_LacI"/>
    <property type="match status" value="1"/>
</dbReference>
<organism evidence="6 7">
    <name type="scientific">Candidatus Faecivivens stercoravium</name>
    <dbReference type="NCBI Taxonomy" id="2840803"/>
    <lineage>
        <taxon>Bacteria</taxon>
        <taxon>Bacillati</taxon>
        <taxon>Bacillota</taxon>
        <taxon>Clostridia</taxon>
        <taxon>Eubacteriales</taxon>
        <taxon>Oscillospiraceae</taxon>
        <taxon>Oscillospiraceae incertae sedis</taxon>
        <taxon>Candidatus Faecivivens</taxon>
    </lineage>
</organism>
<dbReference type="Pfam" id="PF00532">
    <property type="entry name" value="Peripla_BP_1"/>
    <property type="match status" value="1"/>
</dbReference>
<dbReference type="InterPro" id="IPR001761">
    <property type="entry name" value="Peripla_BP/Lac1_sug-bd_dom"/>
</dbReference>
<dbReference type="InterPro" id="IPR000843">
    <property type="entry name" value="HTH_LacI"/>
</dbReference>
<keyword evidence="1" id="KW-0805">Transcription regulation</keyword>
<dbReference type="InterPro" id="IPR010982">
    <property type="entry name" value="Lambda_DNA-bd_dom_sf"/>
</dbReference>
<dbReference type="SUPFAM" id="SSF47413">
    <property type="entry name" value="lambda repressor-like DNA-binding domains"/>
    <property type="match status" value="1"/>
</dbReference>
<accession>A0A9D1DYR8</accession>
<feature type="domain" description="HTH cro/C1-type" evidence="5">
    <location>
        <begin position="3"/>
        <end position="50"/>
    </location>
</feature>
<evidence type="ECO:0000256" key="1">
    <source>
        <dbReference type="ARBA" id="ARBA00023015"/>
    </source>
</evidence>
<evidence type="ECO:0000313" key="6">
    <source>
        <dbReference type="EMBL" id="HIR61264.1"/>
    </source>
</evidence>
<dbReference type="PANTHER" id="PTHR30146:SF109">
    <property type="entry name" value="HTH-TYPE TRANSCRIPTIONAL REGULATOR GALS"/>
    <property type="match status" value="1"/>
</dbReference>
<evidence type="ECO:0000256" key="3">
    <source>
        <dbReference type="ARBA" id="ARBA00023163"/>
    </source>
</evidence>
<dbReference type="SUPFAM" id="SSF53822">
    <property type="entry name" value="Periplasmic binding protein-like I"/>
    <property type="match status" value="1"/>
</dbReference>
<reference evidence="6" key="2">
    <citation type="journal article" date="2021" name="PeerJ">
        <title>Extensive microbial diversity within the chicken gut microbiome revealed by metagenomics and culture.</title>
        <authorList>
            <person name="Gilroy R."/>
            <person name="Ravi A."/>
            <person name="Getino M."/>
            <person name="Pursley I."/>
            <person name="Horton D.L."/>
            <person name="Alikhan N.F."/>
            <person name="Baker D."/>
            <person name="Gharbi K."/>
            <person name="Hall N."/>
            <person name="Watson M."/>
            <person name="Adriaenssens E.M."/>
            <person name="Foster-Nyarko E."/>
            <person name="Jarju S."/>
            <person name="Secka A."/>
            <person name="Antonio M."/>
            <person name="Oren A."/>
            <person name="Chaudhuri R.R."/>
            <person name="La Ragione R."/>
            <person name="Hildebrand F."/>
            <person name="Pallen M.J."/>
        </authorList>
    </citation>
    <scope>NUCLEOTIDE SEQUENCE</scope>
    <source>
        <strain evidence="6">CHK189-12415</strain>
    </source>
</reference>
<keyword evidence="2 6" id="KW-0238">DNA-binding</keyword>
<dbReference type="Pfam" id="PF00356">
    <property type="entry name" value="LacI"/>
    <property type="match status" value="1"/>
</dbReference>
<dbReference type="PROSITE" id="PS00356">
    <property type="entry name" value="HTH_LACI_1"/>
    <property type="match status" value="1"/>
</dbReference>
<evidence type="ECO:0000259" key="5">
    <source>
        <dbReference type="PROSITE" id="PS50943"/>
    </source>
</evidence>
<dbReference type="EMBL" id="DVHA01000214">
    <property type="protein sequence ID" value="HIR61264.1"/>
    <property type="molecule type" value="Genomic_DNA"/>
</dbReference>
<proteinExistence type="predicted"/>
<dbReference type="Proteomes" id="UP000824241">
    <property type="component" value="Unassembled WGS sequence"/>
</dbReference>
<evidence type="ECO:0000256" key="2">
    <source>
        <dbReference type="ARBA" id="ARBA00023125"/>
    </source>
</evidence>
<dbReference type="PROSITE" id="PS50932">
    <property type="entry name" value="HTH_LACI_2"/>
    <property type="match status" value="1"/>
</dbReference>
<dbReference type="PANTHER" id="PTHR30146">
    <property type="entry name" value="LACI-RELATED TRANSCRIPTIONAL REPRESSOR"/>
    <property type="match status" value="1"/>
</dbReference>
<dbReference type="CDD" id="cd06284">
    <property type="entry name" value="PBP1_LacI-like"/>
    <property type="match status" value="1"/>
</dbReference>
<protein>
    <submittedName>
        <fullName evidence="6">LacI family DNA-binding transcriptional regulator</fullName>
    </submittedName>
</protein>
<dbReference type="InterPro" id="IPR001387">
    <property type="entry name" value="Cro/C1-type_HTH"/>
</dbReference>
<evidence type="ECO:0000259" key="4">
    <source>
        <dbReference type="PROSITE" id="PS50932"/>
    </source>
</evidence>
<evidence type="ECO:0000313" key="7">
    <source>
        <dbReference type="Proteomes" id="UP000824241"/>
    </source>
</evidence>
<dbReference type="SMART" id="SM00354">
    <property type="entry name" value="HTH_LACI"/>
    <property type="match status" value="1"/>
</dbReference>
<dbReference type="GO" id="GO:0003700">
    <property type="term" value="F:DNA-binding transcription factor activity"/>
    <property type="evidence" value="ECO:0007669"/>
    <property type="project" value="TreeGrafter"/>
</dbReference>
<dbReference type="GO" id="GO:0000976">
    <property type="term" value="F:transcription cis-regulatory region binding"/>
    <property type="evidence" value="ECO:0007669"/>
    <property type="project" value="TreeGrafter"/>
</dbReference>
<sequence>MVTIKDVAKEAGVSVATVSRVLNGTDRVRSETVESVQRAIEKLNYHPNFLGRTLRRLETMKILVVLPTISNQFYSRVIRGIQTVAMQNGYHVMLVTTENDTEAETEYIEMVRRRLLDGIIFLFSSLAGQQIKRLSEECPVVVASETIPGLSGVSSVTIDNRKAGYDAANFLIQNGCKRIAYISAGRLYGSSFERGVGMEEALRDAGFPVEQPLFLDEGLTYKAGRRAAERLLRMDSLPDAVFSASDAAAIGLMHTFLEHGVQPGKDISVMGFDNNPIAEYYNPPLTTVAQPQREIGLRAMELLLEKIHDPASPPSEIRLPHQLVIRESVRLLERPET</sequence>
<keyword evidence="3" id="KW-0804">Transcription</keyword>
<dbReference type="PRINTS" id="PR00036">
    <property type="entry name" value="HTHLACI"/>
</dbReference>
<gene>
    <name evidence="6" type="ORF">IAB37_06810</name>
</gene>
<feature type="domain" description="HTH lacI-type" evidence="4">
    <location>
        <begin position="2"/>
        <end position="56"/>
    </location>
</feature>
<name>A0A9D1DYR8_9FIRM</name>
<dbReference type="InterPro" id="IPR028082">
    <property type="entry name" value="Peripla_BP_I"/>
</dbReference>
<reference evidence="6" key="1">
    <citation type="submission" date="2020-10" db="EMBL/GenBank/DDBJ databases">
        <authorList>
            <person name="Gilroy R."/>
        </authorList>
    </citation>
    <scope>NUCLEOTIDE SEQUENCE</scope>
    <source>
        <strain evidence="6">CHK189-12415</strain>
    </source>
</reference>
<dbReference type="PROSITE" id="PS50943">
    <property type="entry name" value="HTH_CROC1"/>
    <property type="match status" value="1"/>
</dbReference>
<dbReference type="Gene3D" id="1.10.260.40">
    <property type="entry name" value="lambda repressor-like DNA-binding domains"/>
    <property type="match status" value="1"/>
</dbReference>